<comment type="caution">
    <text evidence="1">The sequence shown here is derived from an EMBL/GenBank/DDBJ whole genome shotgun (WGS) entry which is preliminary data.</text>
</comment>
<evidence type="ECO:0000313" key="1">
    <source>
        <dbReference type="EMBL" id="KAA6371707.1"/>
    </source>
</evidence>
<proteinExistence type="predicted"/>
<gene>
    <name evidence="1" type="ORF">EZS28_032766</name>
</gene>
<dbReference type="OrthoDB" id="5404651at2759"/>
<evidence type="ECO:0000313" key="2">
    <source>
        <dbReference type="Proteomes" id="UP000324800"/>
    </source>
</evidence>
<name>A0A5J4UMU0_9EUKA</name>
<sequence length="92" mass="10555">MLTSQSLLDPDKEQYNKRYVCFVSYSRTLIRSYCIGLSNFSAHDLDSIVIKMIEAAGQQNPIKLVVFNAVLPLNVITNKDNQQSLLIWNEIY</sequence>
<accession>A0A5J4UMU0</accession>
<dbReference type="Proteomes" id="UP000324800">
    <property type="component" value="Unassembled WGS sequence"/>
</dbReference>
<reference evidence="1 2" key="1">
    <citation type="submission" date="2019-03" db="EMBL/GenBank/DDBJ databases">
        <title>Single cell metagenomics reveals metabolic interactions within the superorganism composed of flagellate Streblomastix strix and complex community of Bacteroidetes bacteria on its surface.</title>
        <authorList>
            <person name="Treitli S.C."/>
            <person name="Kolisko M."/>
            <person name="Husnik F."/>
            <person name="Keeling P."/>
            <person name="Hampl V."/>
        </authorList>
    </citation>
    <scope>NUCLEOTIDE SEQUENCE [LARGE SCALE GENOMIC DNA]</scope>
    <source>
        <strain evidence="1">ST1C</strain>
    </source>
</reference>
<dbReference type="AlphaFoldDB" id="A0A5J4UMU0"/>
<organism evidence="1 2">
    <name type="scientific">Streblomastix strix</name>
    <dbReference type="NCBI Taxonomy" id="222440"/>
    <lineage>
        <taxon>Eukaryota</taxon>
        <taxon>Metamonada</taxon>
        <taxon>Preaxostyla</taxon>
        <taxon>Oxymonadida</taxon>
        <taxon>Streblomastigidae</taxon>
        <taxon>Streblomastix</taxon>
    </lineage>
</organism>
<dbReference type="EMBL" id="SNRW01014224">
    <property type="protein sequence ID" value="KAA6371707.1"/>
    <property type="molecule type" value="Genomic_DNA"/>
</dbReference>
<protein>
    <submittedName>
        <fullName evidence="1">Uncharacterized protein</fullName>
    </submittedName>
</protein>